<dbReference type="GO" id="GO:0016746">
    <property type="term" value="F:acyltransferase activity"/>
    <property type="evidence" value="ECO:0007669"/>
    <property type="project" value="UniProtKB-KW"/>
</dbReference>
<evidence type="ECO:0000256" key="1">
    <source>
        <dbReference type="ARBA" id="ARBA00022679"/>
    </source>
</evidence>
<sequence length="143" mass="15738">MHIKEVTANTTEVSEAISRLLRQLTTNERQITESYLKALIASENSHLFVAVDDGGTIAGMITVGTYLAPTGRKGWIEDVVVDDTYRGRGLGKLLVRHAIEFAKQAQLSLLSLTSNPSRIAANQLYPKTGFSLKETNVYVMNLN</sequence>
<dbReference type="InterPro" id="IPR016181">
    <property type="entry name" value="Acyl_CoA_acyltransferase"/>
</dbReference>
<dbReference type="Pfam" id="PF00583">
    <property type="entry name" value="Acetyltransf_1"/>
    <property type="match status" value="1"/>
</dbReference>
<dbReference type="CDD" id="cd04301">
    <property type="entry name" value="NAT_SF"/>
    <property type="match status" value="1"/>
</dbReference>
<evidence type="ECO:0000256" key="2">
    <source>
        <dbReference type="ARBA" id="ARBA00023315"/>
    </source>
</evidence>
<reference evidence="5" key="1">
    <citation type="journal article" date="2019" name="Int. J. Syst. Evol. Microbiol.">
        <title>The Global Catalogue of Microorganisms (GCM) 10K type strain sequencing project: providing services to taxonomists for standard genome sequencing and annotation.</title>
        <authorList>
            <consortium name="The Broad Institute Genomics Platform"/>
            <consortium name="The Broad Institute Genome Sequencing Center for Infectious Disease"/>
            <person name="Wu L."/>
            <person name="Ma J."/>
        </authorList>
    </citation>
    <scope>NUCLEOTIDE SEQUENCE [LARGE SCALE GENOMIC DNA]</scope>
    <source>
        <strain evidence="5">KCTC 52416</strain>
    </source>
</reference>
<dbReference type="InterPro" id="IPR050832">
    <property type="entry name" value="Bact_Acetyltransf"/>
</dbReference>
<accession>A0ABV7JGH3</accession>
<dbReference type="InterPro" id="IPR000182">
    <property type="entry name" value="GNAT_dom"/>
</dbReference>
<dbReference type="EMBL" id="JBHRTA010000016">
    <property type="protein sequence ID" value="MFC3197164.1"/>
    <property type="molecule type" value="Genomic_DNA"/>
</dbReference>
<dbReference type="RefSeq" id="WP_379020593.1">
    <property type="nucleotide sequence ID" value="NZ_JBHRTA010000016.1"/>
</dbReference>
<dbReference type="PROSITE" id="PS51186">
    <property type="entry name" value="GNAT"/>
    <property type="match status" value="1"/>
</dbReference>
<organism evidence="4 5">
    <name type="scientific">Parapedobacter deserti</name>
    <dbReference type="NCBI Taxonomy" id="1912957"/>
    <lineage>
        <taxon>Bacteria</taxon>
        <taxon>Pseudomonadati</taxon>
        <taxon>Bacteroidota</taxon>
        <taxon>Sphingobacteriia</taxon>
        <taxon>Sphingobacteriales</taxon>
        <taxon>Sphingobacteriaceae</taxon>
        <taxon>Parapedobacter</taxon>
    </lineage>
</organism>
<protein>
    <submittedName>
        <fullName evidence="4">GNAT family N-acetyltransferase</fullName>
        <ecNumber evidence="4">2.3.-.-</ecNumber>
    </submittedName>
</protein>
<comment type="caution">
    <text evidence="4">The sequence shown here is derived from an EMBL/GenBank/DDBJ whole genome shotgun (WGS) entry which is preliminary data.</text>
</comment>
<dbReference type="Proteomes" id="UP001595526">
    <property type="component" value="Unassembled WGS sequence"/>
</dbReference>
<gene>
    <name evidence="4" type="ORF">ACFOET_06040</name>
</gene>
<proteinExistence type="predicted"/>
<keyword evidence="5" id="KW-1185">Reference proteome</keyword>
<keyword evidence="2 4" id="KW-0012">Acyltransferase</keyword>
<dbReference type="Gene3D" id="3.40.630.30">
    <property type="match status" value="1"/>
</dbReference>
<feature type="domain" description="N-acetyltransferase" evidence="3">
    <location>
        <begin position="1"/>
        <end position="143"/>
    </location>
</feature>
<evidence type="ECO:0000313" key="4">
    <source>
        <dbReference type="EMBL" id="MFC3197164.1"/>
    </source>
</evidence>
<name>A0ABV7JGH3_9SPHI</name>
<dbReference type="SUPFAM" id="SSF55729">
    <property type="entry name" value="Acyl-CoA N-acyltransferases (Nat)"/>
    <property type="match status" value="1"/>
</dbReference>
<dbReference type="EC" id="2.3.-.-" evidence="4"/>
<dbReference type="PANTHER" id="PTHR43877">
    <property type="entry name" value="AMINOALKYLPHOSPHONATE N-ACETYLTRANSFERASE-RELATED-RELATED"/>
    <property type="match status" value="1"/>
</dbReference>
<keyword evidence="1 4" id="KW-0808">Transferase</keyword>
<evidence type="ECO:0000259" key="3">
    <source>
        <dbReference type="PROSITE" id="PS51186"/>
    </source>
</evidence>
<evidence type="ECO:0000313" key="5">
    <source>
        <dbReference type="Proteomes" id="UP001595526"/>
    </source>
</evidence>